<sequence length="800" mass="92670">MSSIELNTHHPILDIQNHVVFANNGNVVLCYEVDLPEVYSLSEQDFEEIHGIWFQAFKALPTSTVIHRQDIYRQAHFSGEGLPKSTFLAKATHDYFMDRGYLAHRSHLFFVLPLDKTLNAAKYVNPFRKMEKGYHRKLDVQVADFITAVHDSVSYINNSKWITVNPMTEKGILEHAHDYFNGYNSDVDTDIVLNTKGIEIGDHYFDVLAVNNELCFGGEVQSSRPNNRFASDDFVFHQGFLDGLGLDLKENHIVNHILYLEDNHKWRKVLDKKMEELSKSSNFGTQNRVVRKKIQKIVDQINSDDNSRLVRGHLNVVFWHQEKEGLKRIASKIKAEFKELDTRPYAPSGEERKHYFLNSYPCHAIHFSNGDLYVTDLKHALCMAINNTNYRSDLEGILFNDRQYDIPVLKDVWDEGKQRIKARNFAIFAPTGEGKSFLANNILRQYFEAEVRLVIIDLGGSYTKYSKLYPEDHVILRYEQGKNLGINPFYISSDSDLTPERLEDLALFLMELMAEDKASKSKQVAIKKVLLYYYKKVRTDHSLTSLYQFVDARKDTLIEETQVREADFSVYAFLHILSEYVEGGLYSFLFNVGADQTYKIEDKRLIVFELDEVRDNKEILSVMLKLIKSAIQRTIWRNRSERGIILFDEFAKQLKFPNVLESVEFYYQAIRKQNGAIGIVLQSINQLPENATAASILENTQVIYSLHNEKGYNDLGKRLNLSDHDLNQLRSIRNNLTGERKYTEIFIKIGKESNVFRLEVPPEVYAAYLTDGLENGQIMELFEQYGDMEKAITEFVNQKK</sequence>
<evidence type="ECO:0000259" key="1">
    <source>
        <dbReference type="Pfam" id="PF12991"/>
    </source>
</evidence>
<dbReference type="SUPFAM" id="SSF52540">
    <property type="entry name" value="P-loop containing nucleoside triphosphate hydrolases"/>
    <property type="match status" value="1"/>
</dbReference>
<name>A0ABW4Y3Q9_9FLAO</name>
<proteinExistence type="predicted"/>
<dbReference type="NCBIfam" id="TIGR03783">
    <property type="entry name" value="Bac_Flav_CT_G"/>
    <property type="match status" value="1"/>
</dbReference>
<dbReference type="PANTHER" id="PTHR38467:SF1">
    <property type="entry name" value="CONJUGATIVE TRANSFER: ASSEMBLY"/>
    <property type="match status" value="1"/>
</dbReference>
<dbReference type="InterPro" id="IPR022509">
    <property type="entry name" value="Conjugation_ATPase_TraG"/>
</dbReference>
<keyword evidence="4" id="KW-1185">Reference proteome</keyword>
<dbReference type="Pfam" id="PF19044">
    <property type="entry name" value="P-loop_TraG"/>
    <property type="match status" value="1"/>
</dbReference>
<evidence type="ECO:0000313" key="4">
    <source>
        <dbReference type="Proteomes" id="UP001597342"/>
    </source>
</evidence>
<feature type="domain" description="TraG P-loop" evidence="2">
    <location>
        <begin position="396"/>
        <end position="798"/>
    </location>
</feature>
<evidence type="ECO:0000313" key="3">
    <source>
        <dbReference type="EMBL" id="MFD2101291.1"/>
    </source>
</evidence>
<organism evidence="3 4">
    <name type="scientific">Flagellimonas iocasae</name>
    <dbReference type="NCBI Taxonomy" id="2055905"/>
    <lineage>
        <taxon>Bacteria</taxon>
        <taxon>Pseudomonadati</taxon>
        <taxon>Bacteroidota</taxon>
        <taxon>Flavobacteriia</taxon>
        <taxon>Flavobacteriales</taxon>
        <taxon>Flavobacteriaceae</taxon>
        <taxon>Flagellimonas</taxon>
    </lineage>
</organism>
<dbReference type="EMBL" id="JBHUHU010000005">
    <property type="protein sequence ID" value="MFD2101291.1"/>
    <property type="molecule type" value="Genomic_DNA"/>
</dbReference>
<dbReference type="InterPro" id="IPR053155">
    <property type="entry name" value="F-pilin_assembly_TraC"/>
</dbReference>
<dbReference type="Proteomes" id="UP001597342">
    <property type="component" value="Unassembled WGS sequence"/>
</dbReference>
<reference evidence="4" key="1">
    <citation type="journal article" date="2019" name="Int. J. Syst. Evol. Microbiol.">
        <title>The Global Catalogue of Microorganisms (GCM) 10K type strain sequencing project: providing services to taxonomists for standard genome sequencing and annotation.</title>
        <authorList>
            <consortium name="The Broad Institute Genomics Platform"/>
            <consortium name="The Broad Institute Genome Sequencing Center for Infectious Disease"/>
            <person name="Wu L."/>
            <person name="Ma J."/>
        </authorList>
    </citation>
    <scope>NUCLEOTIDE SEQUENCE [LARGE SCALE GENOMIC DNA]</scope>
    <source>
        <strain evidence="4">JCM 3389</strain>
    </source>
</reference>
<feature type="domain" description="TraG N-terminal Bacteroidetes" evidence="1">
    <location>
        <begin position="3"/>
        <end position="50"/>
    </location>
</feature>
<accession>A0ABW4Y3Q9</accession>
<dbReference type="InterPro" id="IPR043964">
    <property type="entry name" value="P-loop_TraG"/>
</dbReference>
<dbReference type="RefSeq" id="WP_379831869.1">
    <property type="nucleotide sequence ID" value="NZ_JBHUHU010000005.1"/>
</dbReference>
<evidence type="ECO:0000259" key="2">
    <source>
        <dbReference type="Pfam" id="PF19044"/>
    </source>
</evidence>
<dbReference type="Gene3D" id="3.40.50.300">
    <property type="entry name" value="P-loop containing nucleotide triphosphate hydrolases"/>
    <property type="match status" value="1"/>
</dbReference>
<dbReference type="Gene3D" id="1.10.8.730">
    <property type="match status" value="1"/>
</dbReference>
<dbReference type="Pfam" id="PF12991">
    <property type="entry name" value="DUF3875"/>
    <property type="match status" value="1"/>
</dbReference>
<dbReference type="InterPro" id="IPR027417">
    <property type="entry name" value="P-loop_NTPase"/>
</dbReference>
<gene>
    <name evidence="3" type="ORF">ACFSJE_15990</name>
</gene>
<comment type="caution">
    <text evidence="3">The sequence shown here is derived from an EMBL/GenBank/DDBJ whole genome shotgun (WGS) entry which is preliminary data.</text>
</comment>
<protein>
    <submittedName>
        <fullName evidence="3">TraG family conjugative transposon ATPase</fullName>
    </submittedName>
</protein>
<dbReference type="PANTHER" id="PTHR38467">
    <property type="match status" value="1"/>
</dbReference>
<dbReference type="InterPro" id="IPR024451">
    <property type="entry name" value="TraG_N_Bacteroidetes"/>
</dbReference>